<dbReference type="InterPro" id="IPR006680">
    <property type="entry name" value="Amidohydro-rel"/>
</dbReference>
<organism evidence="3 4">
    <name type="scientific">Tetragenococcus koreensis</name>
    <dbReference type="NCBI Taxonomy" id="290335"/>
    <lineage>
        <taxon>Bacteria</taxon>
        <taxon>Bacillati</taxon>
        <taxon>Bacillota</taxon>
        <taxon>Bacilli</taxon>
        <taxon>Lactobacillales</taxon>
        <taxon>Enterococcaceae</taxon>
        <taxon>Tetragenococcus</taxon>
    </lineage>
</organism>
<comment type="caution">
    <text evidence="3">The sequence shown here is derived from an EMBL/GenBank/DDBJ whole genome shotgun (WGS) entry which is preliminary data.</text>
</comment>
<evidence type="ECO:0000313" key="2">
    <source>
        <dbReference type="EMBL" id="GEQ49875.1"/>
    </source>
</evidence>
<evidence type="ECO:0000259" key="1">
    <source>
        <dbReference type="Pfam" id="PF01979"/>
    </source>
</evidence>
<dbReference type="Gene3D" id="2.30.40.10">
    <property type="entry name" value="Urease, subunit C, domain 1"/>
    <property type="match status" value="1"/>
</dbReference>
<dbReference type="PANTHER" id="PTHR43135">
    <property type="entry name" value="ALPHA-D-RIBOSE 1-METHYLPHOSPHONATE 5-TRIPHOSPHATE DIPHOSPHATASE"/>
    <property type="match status" value="1"/>
</dbReference>
<dbReference type="CDD" id="cd01299">
    <property type="entry name" value="Met_dep_hydrolase_A"/>
    <property type="match status" value="1"/>
</dbReference>
<dbReference type="Proteomes" id="UP000886597">
    <property type="component" value="Unassembled WGS sequence"/>
</dbReference>
<dbReference type="SUPFAM" id="SSF51556">
    <property type="entry name" value="Metallo-dependent hydrolases"/>
    <property type="match status" value="1"/>
</dbReference>
<dbReference type="InterPro" id="IPR032466">
    <property type="entry name" value="Metal_Hydrolase"/>
</dbReference>
<dbReference type="Gene3D" id="3.20.20.140">
    <property type="entry name" value="Metal-dependent hydrolases"/>
    <property type="match status" value="1"/>
</dbReference>
<accession>A0AAN4ZT21</accession>
<dbReference type="GO" id="GO:0016810">
    <property type="term" value="F:hydrolase activity, acting on carbon-nitrogen (but not peptide) bonds"/>
    <property type="evidence" value="ECO:0007669"/>
    <property type="project" value="InterPro"/>
</dbReference>
<gene>
    <name evidence="3" type="primary">hutI_2</name>
    <name evidence="2" type="ORF">TK11N_17270</name>
    <name evidence="3" type="ORF">TK2N_17670</name>
</gene>
<protein>
    <submittedName>
        <fullName evidence="3">Amidohydrolase</fullName>
    </submittedName>
</protein>
<evidence type="ECO:0000313" key="5">
    <source>
        <dbReference type="Proteomes" id="UP000886607"/>
    </source>
</evidence>
<dbReference type="Pfam" id="PF01979">
    <property type="entry name" value="Amidohydro_1"/>
    <property type="match status" value="1"/>
</dbReference>
<reference evidence="3" key="1">
    <citation type="submission" date="2019-08" db="EMBL/GenBank/DDBJ databases">
        <authorList>
            <person name="Ishikawa M."/>
            <person name="Suzuki T."/>
            <person name="Matsutani M."/>
        </authorList>
    </citation>
    <scope>NUCLEOTIDE SEQUENCE</scope>
    <source>
        <strain evidence="3">7C1</strain>
        <strain evidence="2">8C4</strain>
    </source>
</reference>
<dbReference type="InterPro" id="IPR057744">
    <property type="entry name" value="OTAase-like"/>
</dbReference>
<dbReference type="EMBL" id="BKBQ01000028">
    <property type="protein sequence ID" value="GEQ54923.1"/>
    <property type="molecule type" value="Genomic_DNA"/>
</dbReference>
<dbReference type="SUPFAM" id="SSF51338">
    <property type="entry name" value="Composite domain of metallo-dependent hydrolases"/>
    <property type="match status" value="2"/>
</dbReference>
<sequence>MTKTLYKNAQVFTGKNEEFTAGFNFVVDDETGTFTQDEQVDQTVDLAGQYVMPGMINAHTHIVADPYAKIAQLGSPDATAPTATFLALSNLQKLLADGVTYIRDVGSVADVDLELAALERQGDLFAPGIIASGSPLTMTGGHFSEAAYEVDGVDEVRKYARVLLKKGVDNIKLMATGGVSFNGETPHDIQLTEPELKAAVEEAHHKGRTANAHAQGTVGIQNALRAGVDSVEHAVYLDDETIDMFLQKGTYIVPTLAAPWAINQNTEQLPDFMVEKSLGLEKAHIKSIGKAAQAGVKLAMGTDSGTAFNNFDKNSSLELELMVNAGATNLQVLQAATINAANLLQVADRAGTIEPNKFADFIVLADNPLADIKAIQKEKTVYKKGKEVK</sequence>
<dbReference type="EMBL" id="BKBO01000028">
    <property type="protein sequence ID" value="GEQ49875.1"/>
    <property type="molecule type" value="Genomic_DNA"/>
</dbReference>
<proteinExistence type="predicted"/>
<reference evidence="3" key="2">
    <citation type="journal article" date="2020" name="Int. Dairy J.">
        <title>Lactic acid bacterial diversity in Brie cheese focusing on salt concentration and pH of isolation medium and characterisation of halophilic and alkaliphilic lactic acid bacterial isolates.</title>
        <authorList>
            <person name="Unno R."/>
            <person name="Matsutani M."/>
            <person name="Suzuki T."/>
            <person name="Kodama K."/>
            <person name="Matsushita H."/>
            <person name="Yamasato K."/>
            <person name="Koizumi Y."/>
            <person name="Ishikawa M."/>
        </authorList>
    </citation>
    <scope>NUCLEOTIDE SEQUENCE</scope>
    <source>
        <strain evidence="3">7C1</strain>
        <strain evidence="2">8C4</strain>
    </source>
</reference>
<dbReference type="PANTHER" id="PTHR43135:SF3">
    <property type="entry name" value="ALPHA-D-RIBOSE 1-METHYLPHOSPHONATE 5-TRIPHOSPHATE DIPHOSPHATASE"/>
    <property type="match status" value="1"/>
</dbReference>
<dbReference type="InterPro" id="IPR011059">
    <property type="entry name" value="Metal-dep_hydrolase_composite"/>
</dbReference>
<dbReference type="Proteomes" id="UP000886607">
    <property type="component" value="Unassembled WGS sequence"/>
</dbReference>
<dbReference type="InterPro" id="IPR051781">
    <property type="entry name" value="Metallo-dep_Hydrolase"/>
</dbReference>
<evidence type="ECO:0000313" key="3">
    <source>
        <dbReference type="EMBL" id="GEQ54923.1"/>
    </source>
</evidence>
<dbReference type="KEGG" id="tkr:C7K43_11080"/>
<dbReference type="RefSeq" id="WP_124006899.1">
    <property type="nucleotide sequence ID" value="NZ_BJYN01000071.1"/>
</dbReference>
<keyword evidence="5" id="KW-1185">Reference proteome</keyword>
<feature type="domain" description="Amidohydrolase-related" evidence="1">
    <location>
        <begin position="50"/>
        <end position="388"/>
    </location>
</feature>
<dbReference type="GeneID" id="69986490"/>
<evidence type="ECO:0000313" key="4">
    <source>
        <dbReference type="Proteomes" id="UP000886597"/>
    </source>
</evidence>
<dbReference type="AlphaFoldDB" id="A0AAN4ZT21"/>
<name>A0AAN4ZT21_9ENTE</name>